<keyword evidence="2" id="KW-1185">Reference proteome</keyword>
<dbReference type="AlphaFoldDB" id="A0A9Q1FFR8"/>
<gene>
    <name evidence="1" type="ORF">SKAU_G00202560</name>
</gene>
<dbReference type="Proteomes" id="UP001152622">
    <property type="component" value="Chromosome 6"/>
</dbReference>
<organism evidence="1 2">
    <name type="scientific">Synaphobranchus kaupii</name>
    <name type="common">Kaup's arrowtooth eel</name>
    <dbReference type="NCBI Taxonomy" id="118154"/>
    <lineage>
        <taxon>Eukaryota</taxon>
        <taxon>Metazoa</taxon>
        <taxon>Chordata</taxon>
        <taxon>Craniata</taxon>
        <taxon>Vertebrata</taxon>
        <taxon>Euteleostomi</taxon>
        <taxon>Actinopterygii</taxon>
        <taxon>Neopterygii</taxon>
        <taxon>Teleostei</taxon>
        <taxon>Anguilliformes</taxon>
        <taxon>Synaphobranchidae</taxon>
        <taxon>Synaphobranchus</taxon>
    </lineage>
</organism>
<sequence>MNIFDTPPEDGTNLLEVIVLQLEKLADQTEASQCLTEHREQDGNPRLGDCKSCLMAARCTDTVQANQSSGLTCTDSHNAPCAVLYLDLSLLLARG</sequence>
<proteinExistence type="predicted"/>
<protein>
    <submittedName>
        <fullName evidence="1">Uncharacterized protein</fullName>
    </submittedName>
</protein>
<evidence type="ECO:0000313" key="2">
    <source>
        <dbReference type="Proteomes" id="UP001152622"/>
    </source>
</evidence>
<reference evidence="1" key="1">
    <citation type="journal article" date="2023" name="Science">
        <title>Genome structures resolve the early diversification of teleost fishes.</title>
        <authorList>
            <person name="Parey E."/>
            <person name="Louis A."/>
            <person name="Montfort J."/>
            <person name="Bouchez O."/>
            <person name="Roques C."/>
            <person name="Iampietro C."/>
            <person name="Lluch J."/>
            <person name="Castinel A."/>
            <person name="Donnadieu C."/>
            <person name="Desvignes T."/>
            <person name="Floi Bucao C."/>
            <person name="Jouanno E."/>
            <person name="Wen M."/>
            <person name="Mejri S."/>
            <person name="Dirks R."/>
            <person name="Jansen H."/>
            <person name="Henkel C."/>
            <person name="Chen W.J."/>
            <person name="Zahm M."/>
            <person name="Cabau C."/>
            <person name="Klopp C."/>
            <person name="Thompson A.W."/>
            <person name="Robinson-Rechavi M."/>
            <person name="Braasch I."/>
            <person name="Lecointre G."/>
            <person name="Bobe J."/>
            <person name="Postlethwait J.H."/>
            <person name="Berthelot C."/>
            <person name="Roest Crollius H."/>
            <person name="Guiguen Y."/>
        </authorList>
    </citation>
    <scope>NUCLEOTIDE SEQUENCE</scope>
    <source>
        <strain evidence="1">WJC10195</strain>
    </source>
</reference>
<accession>A0A9Q1FFR8</accession>
<comment type="caution">
    <text evidence="1">The sequence shown here is derived from an EMBL/GenBank/DDBJ whole genome shotgun (WGS) entry which is preliminary data.</text>
</comment>
<evidence type="ECO:0000313" key="1">
    <source>
        <dbReference type="EMBL" id="KAJ8357462.1"/>
    </source>
</evidence>
<name>A0A9Q1FFR8_SYNKA</name>
<dbReference type="EMBL" id="JAINUF010000006">
    <property type="protein sequence ID" value="KAJ8357462.1"/>
    <property type="molecule type" value="Genomic_DNA"/>
</dbReference>